<evidence type="ECO:0008006" key="3">
    <source>
        <dbReference type="Google" id="ProtNLM"/>
    </source>
</evidence>
<reference evidence="2" key="2">
    <citation type="journal article" date="2024" name="Plant">
        <title>Genomic evolution and insights into agronomic trait innovations of Sesamum species.</title>
        <authorList>
            <person name="Miao H."/>
            <person name="Wang L."/>
            <person name="Qu L."/>
            <person name="Liu H."/>
            <person name="Sun Y."/>
            <person name="Le M."/>
            <person name="Wang Q."/>
            <person name="Wei S."/>
            <person name="Zheng Y."/>
            <person name="Lin W."/>
            <person name="Duan Y."/>
            <person name="Cao H."/>
            <person name="Xiong S."/>
            <person name="Wang X."/>
            <person name="Wei L."/>
            <person name="Li C."/>
            <person name="Ma Q."/>
            <person name="Ju M."/>
            <person name="Zhao R."/>
            <person name="Li G."/>
            <person name="Mu C."/>
            <person name="Tian Q."/>
            <person name="Mei H."/>
            <person name="Zhang T."/>
            <person name="Gao T."/>
            <person name="Zhang H."/>
        </authorList>
    </citation>
    <scope>NUCLEOTIDE SEQUENCE</scope>
    <source>
        <strain evidence="2">KEN1</strain>
    </source>
</reference>
<sequence length="73" mass="8064">MVGGLLVVLMLVLVEQPMGREGGQTVVRPPQMLVPQLMVQHHLDSVRRLKVQPCQVVGVVGYCFLNVESIRGQ</sequence>
<organism evidence="2">
    <name type="scientific">Sesamum latifolium</name>
    <dbReference type="NCBI Taxonomy" id="2727402"/>
    <lineage>
        <taxon>Eukaryota</taxon>
        <taxon>Viridiplantae</taxon>
        <taxon>Streptophyta</taxon>
        <taxon>Embryophyta</taxon>
        <taxon>Tracheophyta</taxon>
        <taxon>Spermatophyta</taxon>
        <taxon>Magnoliopsida</taxon>
        <taxon>eudicotyledons</taxon>
        <taxon>Gunneridae</taxon>
        <taxon>Pentapetalae</taxon>
        <taxon>asterids</taxon>
        <taxon>lamiids</taxon>
        <taxon>Lamiales</taxon>
        <taxon>Pedaliaceae</taxon>
        <taxon>Sesamum</taxon>
    </lineage>
</organism>
<dbReference type="EMBL" id="JACGWN010000001">
    <property type="protein sequence ID" value="KAL0462585.1"/>
    <property type="molecule type" value="Genomic_DNA"/>
</dbReference>
<accession>A0AAW2YAU7</accession>
<feature type="signal peptide" evidence="1">
    <location>
        <begin position="1"/>
        <end position="19"/>
    </location>
</feature>
<evidence type="ECO:0000313" key="2">
    <source>
        <dbReference type="EMBL" id="KAL0462585.1"/>
    </source>
</evidence>
<dbReference type="AlphaFoldDB" id="A0AAW2YAU7"/>
<gene>
    <name evidence="2" type="ORF">Slati_0146100</name>
</gene>
<feature type="chain" id="PRO_5043385708" description="Secreted protein" evidence="1">
    <location>
        <begin position="20"/>
        <end position="73"/>
    </location>
</feature>
<keyword evidence="1" id="KW-0732">Signal</keyword>
<protein>
    <recommendedName>
        <fullName evidence="3">Secreted protein</fullName>
    </recommendedName>
</protein>
<reference evidence="2" key="1">
    <citation type="submission" date="2020-06" db="EMBL/GenBank/DDBJ databases">
        <authorList>
            <person name="Li T."/>
            <person name="Hu X."/>
            <person name="Zhang T."/>
            <person name="Song X."/>
            <person name="Zhang H."/>
            <person name="Dai N."/>
            <person name="Sheng W."/>
            <person name="Hou X."/>
            <person name="Wei L."/>
        </authorList>
    </citation>
    <scope>NUCLEOTIDE SEQUENCE</scope>
    <source>
        <strain evidence="2">KEN1</strain>
        <tissue evidence="2">Leaf</tissue>
    </source>
</reference>
<evidence type="ECO:0000256" key="1">
    <source>
        <dbReference type="SAM" id="SignalP"/>
    </source>
</evidence>
<proteinExistence type="predicted"/>
<name>A0AAW2YAU7_9LAMI</name>
<comment type="caution">
    <text evidence="2">The sequence shown here is derived from an EMBL/GenBank/DDBJ whole genome shotgun (WGS) entry which is preliminary data.</text>
</comment>